<protein>
    <recommendedName>
        <fullName evidence="12">ABC3 transporter permease protein domain-containing protein</fullName>
    </recommendedName>
</protein>
<keyword evidence="4 7" id="KW-1133">Transmembrane helix</keyword>
<evidence type="ECO:0000256" key="4">
    <source>
        <dbReference type="ARBA" id="ARBA00022989"/>
    </source>
</evidence>
<keyword evidence="2" id="KW-1003">Cell membrane</keyword>
<feature type="domain" description="ABC3 transporter permease C-terminal" evidence="8">
    <location>
        <begin position="592"/>
        <end position="707"/>
    </location>
</feature>
<evidence type="ECO:0000256" key="5">
    <source>
        <dbReference type="ARBA" id="ARBA00023136"/>
    </source>
</evidence>
<accession>A0A1U7NMY8</accession>
<dbReference type="InterPro" id="IPR025857">
    <property type="entry name" value="MacB_PCD"/>
</dbReference>
<feature type="domain" description="MacB-like periplasmic core" evidence="9">
    <location>
        <begin position="762"/>
        <end position="950"/>
    </location>
</feature>
<feature type="transmembrane region" description="Helical" evidence="7">
    <location>
        <begin position="637"/>
        <end position="664"/>
    </location>
</feature>
<dbReference type="GeneID" id="78275438"/>
<evidence type="ECO:0000259" key="8">
    <source>
        <dbReference type="Pfam" id="PF02687"/>
    </source>
</evidence>
<dbReference type="Pfam" id="PF12704">
    <property type="entry name" value="MacB_PCD"/>
    <property type="match status" value="2"/>
</dbReference>
<feature type="domain" description="MacB-like periplasmic core" evidence="9">
    <location>
        <begin position="24"/>
        <end position="228"/>
    </location>
</feature>
<dbReference type="PANTHER" id="PTHR30287:SF1">
    <property type="entry name" value="INNER MEMBRANE PROTEIN"/>
    <property type="match status" value="1"/>
</dbReference>
<dbReference type="STRING" id="1862672.BO225_05695"/>
<evidence type="ECO:0000259" key="9">
    <source>
        <dbReference type="Pfam" id="PF12704"/>
    </source>
</evidence>
<dbReference type="Pfam" id="PF02687">
    <property type="entry name" value="FtsX"/>
    <property type="match status" value="2"/>
</dbReference>
<feature type="transmembrane region" description="Helical" evidence="7">
    <location>
        <begin position="684"/>
        <end position="706"/>
    </location>
</feature>
<feature type="transmembrane region" description="Helical" evidence="7">
    <location>
        <begin position="1082"/>
        <end position="1100"/>
    </location>
</feature>
<feature type="transmembrane region" description="Helical" evidence="7">
    <location>
        <begin position="1040"/>
        <end position="1062"/>
    </location>
</feature>
<evidence type="ECO:0000313" key="10">
    <source>
        <dbReference type="EMBL" id="OLU46658.1"/>
    </source>
</evidence>
<evidence type="ECO:0008006" key="12">
    <source>
        <dbReference type="Google" id="ProtNLM"/>
    </source>
</evidence>
<dbReference type="InterPro" id="IPR003838">
    <property type="entry name" value="ABC3_permease_C"/>
</dbReference>
<evidence type="ECO:0000256" key="2">
    <source>
        <dbReference type="ARBA" id="ARBA00022475"/>
    </source>
</evidence>
<feature type="coiled-coil region" evidence="6">
    <location>
        <begin position="516"/>
        <end position="564"/>
    </location>
</feature>
<feature type="domain" description="ABC3 transporter permease C-terminal" evidence="8">
    <location>
        <begin position="991"/>
        <end position="1106"/>
    </location>
</feature>
<gene>
    <name evidence="10" type="ORF">BO225_05695</name>
</gene>
<feature type="coiled-coil region" evidence="6">
    <location>
        <begin position="250"/>
        <end position="309"/>
    </location>
</feature>
<keyword evidence="11" id="KW-1185">Reference proteome</keyword>
<dbReference type="PANTHER" id="PTHR30287">
    <property type="entry name" value="MEMBRANE COMPONENT OF PREDICTED ABC SUPERFAMILY METABOLITE UPTAKE TRANSPORTER"/>
    <property type="match status" value="1"/>
</dbReference>
<name>A0A1U7NMY8_9FIRM</name>
<evidence type="ECO:0000256" key="7">
    <source>
        <dbReference type="SAM" id="Phobius"/>
    </source>
</evidence>
<evidence type="ECO:0000256" key="3">
    <source>
        <dbReference type="ARBA" id="ARBA00022692"/>
    </source>
</evidence>
<dbReference type="AlphaFoldDB" id="A0A1U7NMY8"/>
<feature type="transmembrane region" description="Helical" evidence="7">
    <location>
        <begin position="758"/>
        <end position="778"/>
    </location>
</feature>
<feature type="transmembrane region" description="Helical" evidence="7">
    <location>
        <begin position="588"/>
        <end position="609"/>
    </location>
</feature>
<feature type="coiled-coil region" evidence="6">
    <location>
        <begin position="338"/>
        <end position="372"/>
    </location>
</feature>
<feature type="transmembrane region" description="Helical" evidence="7">
    <location>
        <begin position="20"/>
        <end position="37"/>
    </location>
</feature>
<keyword evidence="6" id="KW-0175">Coiled coil</keyword>
<proteinExistence type="predicted"/>
<reference evidence="10 11" key="1">
    <citation type="submission" date="2016-11" db="EMBL/GenBank/DDBJ databases">
        <title>Description of two novel members of the family Erysipelotrichaceae: Ileibacterium lipovorans gen. nov., sp. nov. and Dubosiella newyorkensis, gen. nov., sp. nov.</title>
        <authorList>
            <person name="Cox L.M."/>
            <person name="Sohn J."/>
            <person name="Tyrrell K.L."/>
            <person name="Citron D.M."/>
            <person name="Lawson P.A."/>
            <person name="Patel N.B."/>
            <person name="Iizumi T."/>
            <person name="Perez-Perez G.I."/>
            <person name="Goldstein E.J."/>
            <person name="Blaser M.J."/>
        </authorList>
    </citation>
    <scope>NUCLEOTIDE SEQUENCE [LARGE SCALE GENOMIC DNA]</scope>
    <source>
        <strain evidence="10 11">NYU-BL-A4</strain>
    </source>
</reference>
<comment type="subcellular location">
    <subcellularLocation>
        <location evidence="1">Cell membrane</location>
        <topology evidence="1">Multi-pass membrane protein</topology>
    </subcellularLocation>
</comment>
<dbReference type="RefSeq" id="WP_076341307.1">
    <property type="nucleotide sequence ID" value="NZ_JBGNFS010000008.1"/>
</dbReference>
<evidence type="ECO:0000256" key="6">
    <source>
        <dbReference type="SAM" id="Coils"/>
    </source>
</evidence>
<keyword evidence="5 7" id="KW-0472">Membrane</keyword>
<evidence type="ECO:0000313" key="11">
    <source>
        <dbReference type="Proteomes" id="UP000186705"/>
    </source>
</evidence>
<organism evidence="10 11">
    <name type="scientific">Dubosiella newyorkensis</name>
    <dbReference type="NCBI Taxonomy" id="1862672"/>
    <lineage>
        <taxon>Bacteria</taxon>
        <taxon>Bacillati</taxon>
        <taxon>Bacillota</taxon>
        <taxon>Erysipelotrichia</taxon>
        <taxon>Erysipelotrichales</taxon>
        <taxon>Erysipelotrichaceae</taxon>
        <taxon>Dubosiella</taxon>
    </lineage>
</organism>
<comment type="caution">
    <text evidence="10">The sequence shown here is derived from an EMBL/GenBank/DDBJ whole genome shotgun (WGS) entry which is preliminary data.</text>
</comment>
<keyword evidence="3 7" id="KW-0812">Transmembrane</keyword>
<feature type="transmembrane region" description="Helical" evidence="7">
    <location>
        <begin position="985"/>
        <end position="1007"/>
    </location>
</feature>
<dbReference type="Proteomes" id="UP000186705">
    <property type="component" value="Unassembled WGS sequence"/>
</dbReference>
<dbReference type="InterPro" id="IPR038766">
    <property type="entry name" value="Membrane_comp_ABC_pdt"/>
</dbReference>
<dbReference type="EMBL" id="MPKA01000062">
    <property type="protein sequence ID" value="OLU46658.1"/>
    <property type="molecule type" value="Genomic_DNA"/>
</dbReference>
<sequence length="1117" mass="125019">MPKILWKDLFVEIRHSLGRFFSIVCIVALGVAFFAGIKASAPDMKYSADQYFDKYDTQDIQVFSTLGLRKSDIEAIKKIDGVEQVQPLYSFDALTRIGASEQVFKVFSLPKKSELNKVRLVEGRMPTKEDECLIEAPNVMNELFDGYKIGDTIHLYSGDSTPISDTLKYDSYKIVGTCYSTRYLSYEKGVSSIGSGSVNSFVFIPEEDFKPDYYTEIDVSVKGAKKINTYSQQYFDQVVPVVKKIEAIAGKQIDAQIAKEQKNLDDAKKEANQKIADGQKQLDEAKTQYEEGMQKLAQSENELASAKAKLDSGWNEYNQNIAQLNTGLPQLNAGIAQIEEQEAKLPGLQNQLNDLKAQQESLISQKKDLEAKILQIDQALATKQSLLDQQAALLQQQAALKTLYEQQGISEEDYNEQNTSLQASLDQIEGALSQFPDSLASQKQQAQEGLSALEAGSSQCEAGIAQLQDGIAKIQQTVNTKQSLLAQKEAILAAYPQLEQAYSTLVASQNQYESGLAQLQSGKEELASAKQEIEENQAKLDQEKKTAEQKIADGQKKIDDLKGEWVVLDRDSFYSYRDYEACADRMDGIASVFPVFFFLVAALVCMTTMTRMVDEQRTEIGTLKALGYSKGQIAMKYLMYALLASLLGSIIGCAIGMFVFPYIIFYAWNTMYLIETIQFEFQPWLMIGSSLAVTLVVLLATFLSIYKELMEVPSQLMRPKAAKAGKKILLEKVSFIWDRLSFLHKVTIRNIFRYKKRFFMTVIGIAGCSALLVAGFGINDSISDIVNQQYGNIYHIDASATAENDKKDVSELLKKDPNIKASFEEKTLNVNVDVAGKEMSATIHSIPLAEQNSFSSFTTLKSIDSKEELSIPKEGVLISQKLAEKKDLEVSDPIEFETLDGQSIKTKVAGIFENYVGHQIYVSQATFDSWKLKEKADITYLLQLKDTSDHAQELLGNRLLESGDFKSVQFYSSLEKNFLDMIGSIQMVVIVLVLSAAALAFVVLYNLSNVNISERMREIATIKVLGFTEKEVNAYVNRESLILAIIGSLCGLEIGIFLHHLIMNLAEMDDVMFGRTILWQSFLFSFLLTILFAWLVNFVMKFKLRKVKMVESLKAIE</sequence>
<dbReference type="GO" id="GO:0005886">
    <property type="term" value="C:plasma membrane"/>
    <property type="evidence" value="ECO:0007669"/>
    <property type="project" value="UniProtKB-SubCell"/>
</dbReference>
<evidence type="ECO:0000256" key="1">
    <source>
        <dbReference type="ARBA" id="ARBA00004651"/>
    </source>
</evidence>
<dbReference type="OrthoDB" id="5137249at2"/>